<dbReference type="Proteomes" id="UP001217083">
    <property type="component" value="Unassembled WGS sequence"/>
</dbReference>
<proteinExistence type="predicted"/>
<name>A0ABT5XM38_9FLAO</name>
<evidence type="ECO:0000313" key="2">
    <source>
        <dbReference type="Proteomes" id="UP001217083"/>
    </source>
</evidence>
<comment type="caution">
    <text evidence="1">The sequence shown here is derived from an EMBL/GenBank/DDBJ whole genome shotgun (WGS) entry which is preliminary data.</text>
</comment>
<organism evidence="1 2">
    <name type="scientific">Flagellimonas okinawensis</name>
    <dbReference type="NCBI Taxonomy" id="3031324"/>
    <lineage>
        <taxon>Bacteria</taxon>
        <taxon>Pseudomonadati</taxon>
        <taxon>Bacteroidota</taxon>
        <taxon>Flavobacteriia</taxon>
        <taxon>Flavobacteriales</taxon>
        <taxon>Flavobacteriaceae</taxon>
        <taxon>Flagellimonas</taxon>
    </lineage>
</organism>
<accession>A0ABT5XM38</accession>
<keyword evidence="2" id="KW-1185">Reference proteome</keyword>
<dbReference type="RefSeq" id="WP_275648988.1">
    <property type="nucleotide sequence ID" value="NZ_JARFVA010000002.1"/>
</dbReference>
<reference evidence="1 2" key="1">
    <citation type="submission" date="2023-03" db="EMBL/GenBank/DDBJ databases">
        <title>Muricauda XX sp. nov. and Muricauda XXX sp. nov., two novel species isolated from Okinawa Trough.</title>
        <authorList>
            <person name="Cao W."/>
            <person name="Deng X."/>
        </authorList>
    </citation>
    <scope>NUCLEOTIDE SEQUENCE [LARGE SCALE GENOMIC DNA]</scope>
    <source>
        <strain evidence="1 2">81s02</strain>
    </source>
</reference>
<gene>
    <name evidence="1" type="ORF">PY091_06975</name>
</gene>
<protein>
    <submittedName>
        <fullName evidence="1">Uncharacterized protein</fullName>
    </submittedName>
</protein>
<evidence type="ECO:0000313" key="1">
    <source>
        <dbReference type="EMBL" id="MDF0706951.1"/>
    </source>
</evidence>
<sequence>MDKTGHGLDRFDKGLRNSIRPIAKGAYGKLSECGRWCPDEKSLGTALFFDDPKNNQGFFY</sequence>
<dbReference type="EMBL" id="JARFVA010000002">
    <property type="protein sequence ID" value="MDF0706951.1"/>
    <property type="molecule type" value="Genomic_DNA"/>
</dbReference>